<feature type="compositionally biased region" description="Polar residues" evidence="1">
    <location>
        <begin position="711"/>
        <end position="721"/>
    </location>
</feature>
<name>A0A0G4I7Q6_9ALVE</name>
<feature type="region of interest" description="Disordered" evidence="1">
    <location>
        <begin position="529"/>
        <end position="558"/>
    </location>
</feature>
<dbReference type="VEuPathDB" id="CryptoDB:Cvel_11752"/>
<organism evidence="2">
    <name type="scientific">Chromera velia CCMP2878</name>
    <dbReference type="NCBI Taxonomy" id="1169474"/>
    <lineage>
        <taxon>Eukaryota</taxon>
        <taxon>Sar</taxon>
        <taxon>Alveolata</taxon>
        <taxon>Colpodellida</taxon>
        <taxon>Chromeraceae</taxon>
        <taxon>Chromera</taxon>
    </lineage>
</organism>
<feature type="region of interest" description="Disordered" evidence="1">
    <location>
        <begin position="1"/>
        <end position="73"/>
    </location>
</feature>
<evidence type="ECO:0000313" key="2">
    <source>
        <dbReference type="EMBL" id="CEM53143.1"/>
    </source>
</evidence>
<dbReference type="AlphaFoldDB" id="A0A0G4I7Q6"/>
<evidence type="ECO:0000256" key="1">
    <source>
        <dbReference type="SAM" id="MobiDB-lite"/>
    </source>
</evidence>
<feature type="region of interest" description="Disordered" evidence="1">
    <location>
        <begin position="342"/>
        <end position="361"/>
    </location>
</feature>
<feature type="region of interest" description="Disordered" evidence="1">
    <location>
        <begin position="175"/>
        <end position="209"/>
    </location>
</feature>
<reference evidence="2" key="1">
    <citation type="submission" date="2014-11" db="EMBL/GenBank/DDBJ databases">
        <authorList>
            <person name="Otto D Thomas"/>
            <person name="Naeem Raeece"/>
        </authorList>
    </citation>
    <scope>NUCLEOTIDE SEQUENCE</scope>
</reference>
<feature type="region of interest" description="Disordered" evidence="1">
    <location>
        <begin position="280"/>
        <end position="316"/>
    </location>
</feature>
<accession>A0A0G4I7Q6</accession>
<gene>
    <name evidence="2" type="ORF">Cvel_11752</name>
</gene>
<dbReference type="EMBL" id="CDMZ01005533">
    <property type="protein sequence ID" value="CEM53143.1"/>
    <property type="molecule type" value="Genomic_DNA"/>
</dbReference>
<feature type="region of interest" description="Disordered" evidence="1">
    <location>
        <begin position="710"/>
        <end position="732"/>
    </location>
</feature>
<feature type="compositionally biased region" description="Polar residues" evidence="1">
    <location>
        <begin position="905"/>
        <end position="915"/>
    </location>
</feature>
<feature type="region of interest" description="Disordered" evidence="1">
    <location>
        <begin position="872"/>
        <end position="950"/>
    </location>
</feature>
<sequence>MDSQTPHQVAEAPPSLWEGTPLQSLQLPETSGGHPALHDPTPIFACRDSGSQTLAPLQPTDSNKPSGVASASLEAGSRLVRARPDASTGSSHWSLDSAYRRKGCSGPVIGLAPSEEFKKLRAWQTNFQTQGQNPTPHSSVSIPHPLPNEPRSPSAVLPCGTGASSLTFPRRMPHSAQTYRSRPSEPPSVSVGSRTAAGGRNTFPQAERRSTGGLCGILKKRKGMMEAEPPITAALTEAEVSRITQENTRTNRITERSQFVTPVKLPEARKRRRPAYICRRSGKGRGWSPGPARSSRRARVNDFNPPASVPKCPTPPEDSEYLDALIDESRLLDLEPESESVFVSRGAGGEQRSVSSGPCSEVMQAERMTKEEEEEAEVAFYAQMAEEVEEEELRQQREEGWDVGMMDNGEETAPVFVSPQCQISPVSMHCEGRFVSPSLCFSPHPHADQNVDGEGDEAFEEYEGVDDWAASWEDEEEEEHDRWEGMKVRKGGGPFEGRDQFAESYTLVQEPEPCHPPVPQTHYHLTVSQENHNPKSAVPLQPLPLPQSHSHQPSRLSPVHSSQTELLGFDNARGQVCAGTSMRGSAFIGKSQEERCDTKKGVREDIRDKKRNTHDEFPCREQRGEGHHYLSAVPPSHPSLTSPTPPTYFSLSATQFLHQTDPQAFLSAPNSPPVFPRKPASTFPASRQPLSPCPGFNHIAPHTVPLPCRTAPQSASLSQEGAPTVHRAPLPSTYGRNLRFRAAGSSKVVEAPSLQYTRQEQQQQKCLLQYEDKNAARALQEGGRLSPLSVDQTEREGCLCAPFSLQAHSQPLPEKVSGRVGQRNETFVSAGGVEECEDEKENADRFLVARESGGEEVGARLWEFAKGVRPFPEMENPSRRAFGQNGEQSEYDHSSLSNPLRAMYSPNSKGTQCSPCLSFRGGVVKDGGAPDRRGGEEEEEDDSESETALAVKRPFSFSAHSC</sequence>
<feature type="compositionally biased region" description="Polar residues" evidence="1">
    <location>
        <begin position="49"/>
        <end position="65"/>
    </location>
</feature>
<proteinExistence type="predicted"/>
<protein>
    <submittedName>
        <fullName evidence="2">Uncharacterized protein</fullName>
    </submittedName>
</protein>
<feature type="compositionally biased region" description="Acidic residues" evidence="1">
    <location>
        <begin position="936"/>
        <end position="945"/>
    </location>
</feature>